<accession>A0A7Z9E042</accession>
<dbReference type="EMBL" id="CZCS02000196">
    <property type="protein sequence ID" value="VXD21215.1"/>
    <property type="molecule type" value="Genomic_DNA"/>
</dbReference>
<proteinExistence type="predicted"/>
<dbReference type="Proteomes" id="UP000182190">
    <property type="component" value="Unassembled WGS sequence"/>
</dbReference>
<organism evidence="1 2">
    <name type="scientific">Planktothrix paucivesiculata PCC 9631</name>
    <dbReference type="NCBI Taxonomy" id="671071"/>
    <lineage>
        <taxon>Bacteria</taxon>
        <taxon>Bacillati</taxon>
        <taxon>Cyanobacteriota</taxon>
        <taxon>Cyanophyceae</taxon>
        <taxon>Oscillatoriophycideae</taxon>
        <taxon>Oscillatoriales</taxon>
        <taxon>Microcoleaceae</taxon>
        <taxon>Planktothrix</taxon>
    </lineage>
</organism>
<keyword evidence="2" id="KW-1185">Reference proteome</keyword>
<sequence length="45" mass="5271">MSNCYLPRFPSPCGEKIETNPTLLETLPYLVFKVRLRETTDVWLV</sequence>
<gene>
    <name evidence="1" type="ORF">PL9631_550015</name>
</gene>
<dbReference type="AlphaFoldDB" id="A0A7Z9E042"/>
<name>A0A7Z9E042_9CYAN</name>
<reference evidence="1" key="1">
    <citation type="submission" date="2019-10" db="EMBL/GenBank/DDBJ databases">
        <authorList>
            <consortium name="Genoscope - CEA"/>
            <person name="William W."/>
        </authorList>
    </citation>
    <scope>NUCLEOTIDE SEQUENCE [LARGE SCALE GENOMIC DNA]</scope>
    <source>
        <strain evidence="1">BBR_PRJEB10994</strain>
    </source>
</reference>
<evidence type="ECO:0000313" key="1">
    <source>
        <dbReference type="EMBL" id="VXD21215.1"/>
    </source>
</evidence>
<protein>
    <submittedName>
        <fullName evidence="1">Uncharacterized protein</fullName>
    </submittedName>
</protein>
<evidence type="ECO:0000313" key="2">
    <source>
        <dbReference type="Proteomes" id="UP000182190"/>
    </source>
</evidence>
<comment type="caution">
    <text evidence="1">The sequence shown here is derived from an EMBL/GenBank/DDBJ whole genome shotgun (WGS) entry which is preliminary data.</text>
</comment>